<dbReference type="GO" id="GO:0005730">
    <property type="term" value="C:nucleolus"/>
    <property type="evidence" value="ECO:0007669"/>
    <property type="project" value="UniProtKB-SubCell"/>
</dbReference>
<name>A0AAV7XR04_9NEOP</name>
<evidence type="ECO:0000256" key="5">
    <source>
        <dbReference type="ARBA" id="ARBA00022552"/>
    </source>
</evidence>
<dbReference type="SUPFAM" id="SSF54211">
    <property type="entry name" value="Ribosomal protein S5 domain 2-like"/>
    <property type="match status" value="1"/>
</dbReference>
<evidence type="ECO:0000256" key="4">
    <source>
        <dbReference type="ARBA" id="ARBA00022490"/>
    </source>
</evidence>
<dbReference type="GO" id="GO:0034476">
    <property type="term" value="P:U5 snRNA 3'-end processing"/>
    <property type="evidence" value="ECO:0007669"/>
    <property type="project" value="TreeGrafter"/>
</dbReference>
<keyword evidence="5" id="KW-0698">rRNA processing</keyword>
<comment type="subcellular location">
    <subcellularLocation>
        <location evidence="1">Cytoplasm</location>
    </subcellularLocation>
    <subcellularLocation>
        <location evidence="2">Nucleus</location>
        <location evidence="2">Nucleolus</location>
    </subcellularLocation>
</comment>
<dbReference type="GO" id="GO:0071028">
    <property type="term" value="P:nuclear mRNA surveillance"/>
    <property type="evidence" value="ECO:0007669"/>
    <property type="project" value="TreeGrafter"/>
</dbReference>
<dbReference type="PANTHER" id="PTHR11097">
    <property type="entry name" value="EXOSOME COMPLEX EXONUCLEASE RIBOSOMAL RNA PROCESSING PROTEIN"/>
    <property type="match status" value="1"/>
</dbReference>
<sequence>MAAQYKTIHPVKYYRDFLAHELRPDGRSPEKTRSVTVNVNSICTADGSATVRIGNTTVVCGIKAELGKPRADEPERGFMVPNVELPPLCSRLFRPGPPSEEAQSMTCFVAKATEEMIDLKQLCVSADNLVWVLHIDMICLDYDGCVQDACVVALSAALRTVKLPSVEFDMETKTPTVDLGNRRLIDVKSSPVSTSFAVFDDEIILNDPTGEEESLSSAKLSVVTDGTTIFSVHKPGGSTLSESQLQDCLSLSRERANLINKMIKVAISSAH</sequence>
<evidence type="ECO:0000256" key="1">
    <source>
        <dbReference type="ARBA" id="ARBA00004496"/>
    </source>
</evidence>
<dbReference type="PANTHER" id="PTHR11097:SF9">
    <property type="entry name" value="EXOSOME COMPLEX COMPONENT RRP43"/>
    <property type="match status" value="1"/>
</dbReference>
<dbReference type="GO" id="GO:0035925">
    <property type="term" value="F:mRNA 3'-UTR AU-rich region binding"/>
    <property type="evidence" value="ECO:0007669"/>
    <property type="project" value="TreeGrafter"/>
</dbReference>
<dbReference type="InterPro" id="IPR036345">
    <property type="entry name" value="ExoRNase_PH_dom2_sf"/>
</dbReference>
<evidence type="ECO:0000256" key="8">
    <source>
        <dbReference type="ARBA" id="ARBA00023242"/>
    </source>
</evidence>
<dbReference type="Gene3D" id="3.30.230.70">
    <property type="entry name" value="GHMP Kinase, N-terminal domain"/>
    <property type="match status" value="1"/>
</dbReference>
<dbReference type="GO" id="GO:0034475">
    <property type="term" value="P:U4 snRNA 3'-end processing"/>
    <property type="evidence" value="ECO:0007669"/>
    <property type="project" value="TreeGrafter"/>
</dbReference>
<keyword evidence="7" id="KW-0694">RNA-binding</keyword>
<dbReference type="GO" id="GO:0016075">
    <property type="term" value="P:rRNA catabolic process"/>
    <property type="evidence" value="ECO:0007669"/>
    <property type="project" value="TreeGrafter"/>
</dbReference>
<evidence type="ECO:0000256" key="2">
    <source>
        <dbReference type="ARBA" id="ARBA00004604"/>
    </source>
</evidence>
<protein>
    <recommendedName>
        <fullName evidence="9">Ribosomal RNA-processing protein 43</fullName>
    </recommendedName>
</protein>
<organism evidence="12 13">
    <name type="scientific">Megalurothrips usitatus</name>
    <name type="common">bean blossom thrips</name>
    <dbReference type="NCBI Taxonomy" id="439358"/>
    <lineage>
        <taxon>Eukaryota</taxon>
        <taxon>Metazoa</taxon>
        <taxon>Ecdysozoa</taxon>
        <taxon>Arthropoda</taxon>
        <taxon>Hexapoda</taxon>
        <taxon>Insecta</taxon>
        <taxon>Pterygota</taxon>
        <taxon>Neoptera</taxon>
        <taxon>Paraneoptera</taxon>
        <taxon>Thysanoptera</taxon>
        <taxon>Terebrantia</taxon>
        <taxon>Thripoidea</taxon>
        <taxon>Thripidae</taxon>
        <taxon>Megalurothrips</taxon>
    </lineage>
</organism>
<keyword evidence="6" id="KW-0271">Exosome</keyword>
<reference evidence="12" key="1">
    <citation type="submission" date="2022-12" db="EMBL/GenBank/DDBJ databases">
        <title>Chromosome-level genome assembly of the bean flower thrips Megalurothrips usitatus.</title>
        <authorList>
            <person name="Ma L."/>
            <person name="Liu Q."/>
            <person name="Li H."/>
            <person name="Cai W."/>
        </authorList>
    </citation>
    <scope>NUCLEOTIDE SEQUENCE</scope>
    <source>
        <strain evidence="12">Cailab_2022a</strain>
    </source>
</reference>
<dbReference type="GO" id="GO:0000467">
    <property type="term" value="P:exonucleolytic trimming to generate mature 3'-end of 5.8S rRNA from tricistronic rRNA transcript (SSU-rRNA, 5.8S rRNA, LSU-rRNA)"/>
    <property type="evidence" value="ECO:0007669"/>
    <property type="project" value="TreeGrafter"/>
</dbReference>
<evidence type="ECO:0000313" key="12">
    <source>
        <dbReference type="EMBL" id="KAJ1525885.1"/>
    </source>
</evidence>
<dbReference type="EMBL" id="JAPTSV010000007">
    <property type="protein sequence ID" value="KAJ1525885.1"/>
    <property type="molecule type" value="Genomic_DNA"/>
</dbReference>
<comment type="similarity">
    <text evidence="3">Belongs to the RNase PH family.</text>
</comment>
<dbReference type="Pfam" id="PF01138">
    <property type="entry name" value="RNase_PH"/>
    <property type="match status" value="1"/>
</dbReference>
<dbReference type="GO" id="GO:0000177">
    <property type="term" value="C:cytoplasmic exosome (RNase complex)"/>
    <property type="evidence" value="ECO:0007669"/>
    <property type="project" value="TreeGrafter"/>
</dbReference>
<feature type="domain" description="Exoribonuclease phosphorolytic" evidence="10">
    <location>
        <begin position="32"/>
        <end position="164"/>
    </location>
</feature>
<dbReference type="InterPro" id="IPR015847">
    <property type="entry name" value="ExoRNase_PH_dom2"/>
</dbReference>
<evidence type="ECO:0000256" key="3">
    <source>
        <dbReference type="ARBA" id="ARBA00006678"/>
    </source>
</evidence>
<evidence type="ECO:0000313" key="13">
    <source>
        <dbReference type="Proteomes" id="UP001075354"/>
    </source>
</evidence>
<evidence type="ECO:0000256" key="6">
    <source>
        <dbReference type="ARBA" id="ARBA00022835"/>
    </source>
</evidence>
<dbReference type="Pfam" id="PF03725">
    <property type="entry name" value="RNase_PH_C"/>
    <property type="match status" value="1"/>
</dbReference>
<dbReference type="CDD" id="cd11369">
    <property type="entry name" value="RNase_PH_RRP43"/>
    <property type="match status" value="1"/>
</dbReference>
<gene>
    <name evidence="12" type="ORF">ONE63_009076</name>
</gene>
<dbReference type="GO" id="GO:0000176">
    <property type="term" value="C:nuclear exosome (RNase complex)"/>
    <property type="evidence" value="ECO:0007669"/>
    <property type="project" value="TreeGrafter"/>
</dbReference>
<dbReference type="GO" id="GO:0071038">
    <property type="term" value="P:TRAMP-dependent tRNA surveillance pathway"/>
    <property type="evidence" value="ECO:0007669"/>
    <property type="project" value="TreeGrafter"/>
</dbReference>
<dbReference type="FunFam" id="3.30.230.70:FF:000017">
    <property type="entry name" value="Exosome complex component Rrp42"/>
    <property type="match status" value="1"/>
</dbReference>
<dbReference type="InterPro" id="IPR020568">
    <property type="entry name" value="Ribosomal_Su5_D2-typ_SF"/>
</dbReference>
<evidence type="ECO:0000259" key="10">
    <source>
        <dbReference type="Pfam" id="PF01138"/>
    </source>
</evidence>
<dbReference type="GO" id="GO:0034473">
    <property type="term" value="P:U1 snRNA 3'-end processing"/>
    <property type="evidence" value="ECO:0007669"/>
    <property type="project" value="TreeGrafter"/>
</dbReference>
<dbReference type="InterPro" id="IPR027408">
    <property type="entry name" value="PNPase/RNase_PH_dom_sf"/>
</dbReference>
<dbReference type="InterPro" id="IPR033196">
    <property type="entry name" value="Rrp43"/>
</dbReference>
<dbReference type="Proteomes" id="UP001075354">
    <property type="component" value="Chromosome 7"/>
</dbReference>
<evidence type="ECO:0000259" key="11">
    <source>
        <dbReference type="Pfam" id="PF03725"/>
    </source>
</evidence>
<keyword evidence="4" id="KW-0963">Cytoplasm</keyword>
<dbReference type="GO" id="GO:0071035">
    <property type="term" value="P:nuclear polyadenylation-dependent rRNA catabolic process"/>
    <property type="evidence" value="ECO:0007669"/>
    <property type="project" value="TreeGrafter"/>
</dbReference>
<keyword evidence="13" id="KW-1185">Reference proteome</keyword>
<evidence type="ECO:0000256" key="7">
    <source>
        <dbReference type="ARBA" id="ARBA00022884"/>
    </source>
</evidence>
<feature type="domain" description="Exoribonuclease phosphorolytic" evidence="11">
    <location>
        <begin position="191"/>
        <end position="254"/>
    </location>
</feature>
<comment type="caution">
    <text evidence="12">The sequence shown here is derived from an EMBL/GenBank/DDBJ whole genome shotgun (WGS) entry which is preliminary data.</text>
</comment>
<proteinExistence type="inferred from homology"/>
<dbReference type="AlphaFoldDB" id="A0AAV7XR04"/>
<dbReference type="InterPro" id="IPR001247">
    <property type="entry name" value="ExoRNase_PH_dom1"/>
</dbReference>
<evidence type="ECO:0000256" key="9">
    <source>
        <dbReference type="ARBA" id="ARBA00030617"/>
    </source>
</evidence>
<keyword evidence="8" id="KW-0539">Nucleus</keyword>
<accession>A0AAV7XR04</accession>
<dbReference type="SUPFAM" id="SSF55666">
    <property type="entry name" value="Ribonuclease PH domain 2-like"/>
    <property type="match status" value="1"/>
</dbReference>
<dbReference type="InterPro" id="IPR050590">
    <property type="entry name" value="Exosome_comp_Rrp42_subfam"/>
</dbReference>